<evidence type="ECO:0008006" key="3">
    <source>
        <dbReference type="Google" id="ProtNLM"/>
    </source>
</evidence>
<dbReference type="Gene3D" id="3.20.20.80">
    <property type="entry name" value="Glycosidases"/>
    <property type="match status" value="1"/>
</dbReference>
<keyword evidence="2" id="KW-1185">Reference proteome</keyword>
<gene>
    <name evidence="1" type="ORF">FHS74_002121</name>
</gene>
<proteinExistence type="predicted"/>
<sequence>MIPPLNLRVLAFFDARFQFSGPLWQALGGGDPWQTALAAYPARRHHSPLLQPGKALGRYDLADAAAAGRVVAVARSAGIGGFVLDCHRFADGYLTGADCLDPWCDDDFGLAFRWTPAPAPLLDEDAAADDAAALMAAISGFSPLVADGRQVLVVNEPYKLPDPARTVALLRRAAQAAGLGGIYLVATAAEARGGLLDAGFDALLDPSPAQWRSCKPAELLNGYTFLQAEAGQADGGMFDDTIMNYAQFVNSRMVDRPTRGKVFPRVVLDYADWPDHPRGGATLLASTSSVLYRRFLAGALTHVAQHFPEGERLVFIDSWNHWRQRSQIEPTTQFSTTVLDETANGIRQGGYVALTRVGEPAPGRSPAVDYDVIAALCRQIEDELSAPA</sequence>
<dbReference type="EMBL" id="JACIIZ010000005">
    <property type="protein sequence ID" value="MBB6251570.1"/>
    <property type="molecule type" value="Genomic_DNA"/>
</dbReference>
<protein>
    <recommendedName>
        <fullName evidence="3">Glycosyltransferase</fullName>
    </recommendedName>
</protein>
<comment type="caution">
    <text evidence="1">The sequence shown here is derived from an EMBL/GenBank/DDBJ whole genome shotgun (WGS) entry which is preliminary data.</text>
</comment>
<evidence type="ECO:0000313" key="2">
    <source>
        <dbReference type="Proteomes" id="UP000539175"/>
    </source>
</evidence>
<dbReference type="AlphaFoldDB" id="A0A7X0AX08"/>
<dbReference type="Proteomes" id="UP000539175">
    <property type="component" value="Unassembled WGS sequence"/>
</dbReference>
<reference evidence="1 2" key="1">
    <citation type="submission" date="2020-08" db="EMBL/GenBank/DDBJ databases">
        <title>Genomic Encyclopedia of Type Strains, Phase IV (KMG-IV): sequencing the most valuable type-strain genomes for metagenomic binning, comparative biology and taxonomic classification.</title>
        <authorList>
            <person name="Goeker M."/>
        </authorList>
    </citation>
    <scope>NUCLEOTIDE SEQUENCE [LARGE SCALE GENOMIC DNA]</scope>
    <source>
        <strain evidence="1 2">DSM 22198</strain>
    </source>
</reference>
<dbReference type="InterPro" id="IPR032719">
    <property type="entry name" value="WbsX"/>
</dbReference>
<accession>A0A7X0AX08</accession>
<evidence type="ECO:0000313" key="1">
    <source>
        <dbReference type="EMBL" id="MBB6251570.1"/>
    </source>
</evidence>
<name>A0A7X0AX08_9PROT</name>
<dbReference type="RefSeq" id="WP_184800157.1">
    <property type="nucleotide sequence ID" value="NZ_JACIIZ010000005.1"/>
</dbReference>
<dbReference type="PANTHER" id="PTHR41244:SF1">
    <property type="entry name" value="GLYCOSYLTRANSFERASE"/>
    <property type="match status" value="1"/>
</dbReference>
<dbReference type="PANTHER" id="PTHR41244">
    <property type="entry name" value="RHAMNAN SYNTHESIS F"/>
    <property type="match status" value="1"/>
</dbReference>
<organism evidence="1 2">
    <name type="scientific">Nitrospirillum iridis</name>
    <dbReference type="NCBI Taxonomy" id="765888"/>
    <lineage>
        <taxon>Bacteria</taxon>
        <taxon>Pseudomonadati</taxon>
        <taxon>Pseudomonadota</taxon>
        <taxon>Alphaproteobacteria</taxon>
        <taxon>Rhodospirillales</taxon>
        <taxon>Azospirillaceae</taxon>
        <taxon>Nitrospirillum</taxon>
    </lineage>
</organism>
<dbReference type="Pfam" id="PF14307">
    <property type="entry name" value="Glyco_tran_WbsX"/>
    <property type="match status" value="1"/>
</dbReference>